<proteinExistence type="predicted"/>
<organism evidence="1 2">
    <name type="scientific">Hungatella hathewayi</name>
    <dbReference type="NCBI Taxonomy" id="154046"/>
    <lineage>
        <taxon>Bacteria</taxon>
        <taxon>Bacillati</taxon>
        <taxon>Bacillota</taxon>
        <taxon>Clostridia</taxon>
        <taxon>Lachnospirales</taxon>
        <taxon>Lachnospiraceae</taxon>
        <taxon>Hungatella</taxon>
    </lineage>
</organism>
<gene>
    <name evidence="1" type="ORF">ERS852407_01215</name>
</gene>
<dbReference type="RefSeq" id="WP_155521531.1">
    <property type="nucleotide sequence ID" value="NZ_CABIXC010000002.1"/>
</dbReference>
<accession>A0A174A7C5</accession>
<reference evidence="1 2" key="1">
    <citation type="submission" date="2015-09" db="EMBL/GenBank/DDBJ databases">
        <authorList>
            <consortium name="Pathogen Informatics"/>
        </authorList>
    </citation>
    <scope>NUCLEOTIDE SEQUENCE [LARGE SCALE GENOMIC DNA]</scope>
    <source>
        <strain evidence="1 2">2789STDY5608850</strain>
    </source>
</reference>
<dbReference type="Proteomes" id="UP000095651">
    <property type="component" value="Unassembled WGS sequence"/>
</dbReference>
<dbReference type="GeneID" id="86065203"/>
<dbReference type="EMBL" id="CYZE01000002">
    <property type="protein sequence ID" value="CUN83385.1"/>
    <property type="molecule type" value="Genomic_DNA"/>
</dbReference>
<evidence type="ECO:0000313" key="2">
    <source>
        <dbReference type="Proteomes" id="UP000095651"/>
    </source>
</evidence>
<sequence>MAAAEKSLSAAERLFLNICLKKGGELIINYQLEYYEKNLISYLFVYN</sequence>
<name>A0A174A7C5_9FIRM</name>
<dbReference type="AlphaFoldDB" id="A0A174A7C5"/>
<protein>
    <submittedName>
        <fullName evidence="1">Uncharacterized protein</fullName>
    </submittedName>
</protein>
<evidence type="ECO:0000313" key="1">
    <source>
        <dbReference type="EMBL" id="CUN83385.1"/>
    </source>
</evidence>